<evidence type="ECO:0000313" key="3">
    <source>
        <dbReference type="Proteomes" id="UP001176961"/>
    </source>
</evidence>
<dbReference type="EMBL" id="CATQJL010000001">
    <property type="protein sequence ID" value="CAJ0589667.1"/>
    <property type="molecule type" value="Genomic_DNA"/>
</dbReference>
<name>A0AA36DPB3_CYLNA</name>
<organism evidence="2 3">
    <name type="scientific">Cylicocyclus nassatus</name>
    <name type="common">Nematode worm</name>
    <dbReference type="NCBI Taxonomy" id="53992"/>
    <lineage>
        <taxon>Eukaryota</taxon>
        <taxon>Metazoa</taxon>
        <taxon>Ecdysozoa</taxon>
        <taxon>Nematoda</taxon>
        <taxon>Chromadorea</taxon>
        <taxon>Rhabditida</taxon>
        <taxon>Rhabditina</taxon>
        <taxon>Rhabditomorpha</taxon>
        <taxon>Strongyloidea</taxon>
        <taxon>Strongylidae</taxon>
        <taxon>Cylicocyclus</taxon>
    </lineage>
</organism>
<sequence>MSGFAASTGTPREIPNKIPNAISKHIINYYVNHADVLLNDTNLRSVSQNNKRSQAYKSLLTELKEEFGFELSEKRLRNHFDYMRNKIIQKGMAHKRSLNAEKRYRGLTGGGRSLRDENAFANANEPTPFESSTEQALWEYFDNTPTTVPFKEGESSVGKRKRAASPDDELVSSLSPEPNMDDFLSDSEDGRPRHQRFTEKDILEEQILLCQDQRKFFRKLMHTLDVFTDYVMRQQEKSQGIQETKQPKITPLADPNIEESVFSIRVHRSGTAPAYTKHFVYGYISSPLNSLSGAHLRTALRTIFTAPYTSPTTSF</sequence>
<evidence type="ECO:0000256" key="1">
    <source>
        <dbReference type="SAM" id="MobiDB-lite"/>
    </source>
</evidence>
<keyword evidence="3" id="KW-1185">Reference proteome</keyword>
<protein>
    <submittedName>
        <fullName evidence="2">Uncharacterized protein</fullName>
    </submittedName>
</protein>
<feature type="region of interest" description="Disordered" evidence="1">
    <location>
        <begin position="149"/>
        <end position="192"/>
    </location>
</feature>
<dbReference type="Proteomes" id="UP001176961">
    <property type="component" value="Unassembled WGS sequence"/>
</dbReference>
<comment type="caution">
    <text evidence="2">The sequence shown here is derived from an EMBL/GenBank/DDBJ whole genome shotgun (WGS) entry which is preliminary data.</text>
</comment>
<gene>
    <name evidence="2" type="ORF">CYNAS_LOCUS1650</name>
</gene>
<dbReference type="AlphaFoldDB" id="A0AA36DPB3"/>
<evidence type="ECO:0000313" key="2">
    <source>
        <dbReference type="EMBL" id="CAJ0589667.1"/>
    </source>
</evidence>
<proteinExistence type="predicted"/>
<accession>A0AA36DPB3</accession>
<reference evidence="2" key="1">
    <citation type="submission" date="2023-07" db="EMBL/GenBank/DDBJ databases">
        <authorList>
            <consortium name="CYATHOMIX"/>
        </authorList>
    </citation>
    <scope>NUCLEOTIDE SEQUENCE</scope>
    <source>
        <strain evidence="2">N/A</strain>
    </source>
</reference>